<protein>
    <recommendedName>
        <fullName evidence="3">Type 4 fimbrial biogenesis protein PilX N-terminal domain-containing protein</fullName>
    </recommendedName>
</protein>
<accession>A0ABS9WFA7</accession>
<organism evidence="1 2">
    <name type="scientific">Adlercreutzia faecimuris</name>
    <dbReference type="NCBI Taxonomy" id="2897341"/>
    <lineage>
        <taxon>Bacteria</taxon>
        <taxon>Bacillati</taxon>
        <taxon>Actinomycetota</taxon>
        <taxon>Coriobacteriia</taxon>
        <taxon>Eggerthellales</taxon>
        <taxon>Eggerthellaceae</taxon>
        <taxon>Adlercreutzia</taxon>
    </lineage>
</organism>
<sequence length="212" mass="21510">MAKSHGSVRMGPISLFALIIILCLAVMAVLAVTTAQATYALTQRQGTAAAEAYQAETAAQRFMGALDAELAAVHAADLPPNQTLAAVEQALPGLCEEAVAATADADGAPVAIEAEASIITTDKAANLAGIVGVGRTGDPLRDGTPVEGMTPLLDDKLGAVHAAFVTDGGHALDVIAALCDDGTYEILSWKATTLWNEEGAGETLWSGSPSLG</sequence>
<dbReference type="Proteomes" id="UP001430755">
    <property type="component" value="Unassembled WGS sequence"/>
</dbReference>
<evidence type="ECO:0000313" key="1">
    <source>
        <dbReference type="EMBL" id="MCI2240997.1"/>
    </source>
</evidence>
<proteinExistence type="predicted"/>
<evidence type="ECO:0000313" key="2">
    <source>
        <dbReference type="Proteomes" id="UP001430755"/>
    </source>
</evidence>
<gene>
    <name evidence="1" type="ORF">LPT13_01335</name>
</gene>
<reference evidence="1" key="1">
    <citation type="submission" date="2021-11" db="EMBL/GenBank/DDBJ databases">
        <title>A Novel Adlercreutzia Species, isolated from a Allomyrina dichotoma larva feces.</title>
        <authorList>
            <person name="Suh M.K."/>
        </authorList>
    </citation>
    <scope>NUCLEOTIDE SEQUENCE</scope>
    <source>
        <strain evidence="1">JBNU-10</strain>
    </source>
</reference>
<comment type="caution">
    <text evidence="1">The sequence shown here is derived from an EMBL/GenBank/DDBJ whole genome shotgun (WGS) entry which is preliminary data.</text>
</comment>
<keyword evidence="2" id="KW-1185">Reference proteome</keyword>
<evidence type="ECO:0008006" key="3">
    <source>
        <dbReference type="Google" id="ProtNLM"/>
    </source>
</evidence>
<name>A0ABS9WFA7_9ACTN</name>
<dbReference type="RefSeq" id="WP_242162740.1">
    <property type="nucleotide sequence ID" value="NZ_JAJMLW010000001.1"/>
</dbReference>
<dbReference type="EMBL" id="JAJMLW010000001">
    <property type="protein sequence ID" value="MCI2240997.1"/>
    <property type="molecule type" value="Genomic_DNA"/>
</dbReference>